<keyword evidence="9" id="KW-1185">Reference proteome</keyword>
<gene>
    <name evidence="8" type="ORF">AMOR_21300</name>
</gene>
<dbReference type="PANTHER" id="PTHR34820">
    <property type="entry name" value="INNER MEMBRANE PROTEIN YEBZ"/>
    <property type="match status" value="1"/>
</dbReference>
<feature type="region of interest" description="Disordered" evidence="5">
    <location>
        <begin position="74"/>
        <end position="93"/>
    </location>
</feature>
<dbReference type="Proteomes" id="UP001162891">
    <property type="component" value="Chromosome"/>
</dbReference>
<feature type="chain" id="PRO_5046495714" description="CopC domain-containing protein" evidence="6">
    <location>
        <begin position="34"/>
        <end position="135"/>
    </location>
</feature>
<dbReference type="RefSeq" id="WP_248360865.1">
    <property type="nucleotide sequence ID" value="NZ_AP025591.1"/>
</dbReference>
<feature type="signal peptide" evidence="6">
    <location>
        <begin position="1"/>
        <end position="33"/>
    </location>
</feature>
<proteinExistence type="predicted"/>
<evidence type="ECO:0000256" key="1">
    <source>
        <dbReference type="ARBA" id="ARBA00004196"/>
    </source>
</evidence>
<evidence type="ECO:0000256" key="6">
    <source>
        <dbReference type="SAM" id="SignalP"/>
    </source>
</evidence>
<dbReference type="Pfam" id="PF04234">
    <property type="entry name" value="CopC"/>
    <property type="match status" value="1"/>
</dbReference>
<dbReference type="Gene3D" id="2.60.40.1220">
    <property type="match status" value="1"/>
</dbReference>
<dbReference type="InterPro" id="IPR014755">
    <property type="entry name" value="Cu-Rt/internalin_Ig-like"/>
</dbReference>
<reference evidence="9" key="1">
    <citation type="journal article" date="2022" name="Int. J. Syst. Evol. Microbiol.">
        <title>Anaeromyxobacter oryzae sp. nov., Anaeromyxobacter diazotrophicus sp. nov. and Anaeromyxobacter paludicola sp. nov., isolated from paddy soils.</title>
        <authorList>
            <person name="Itoh H."/>
            <person name="Xu Z."/>
            <person name="Mise K."/>
            <person name="Masuda Y."/>
            <person name="Ushijima N."/>
            <person name="Hayakawa C."/>
            <person name="Shiratori Y."/>
            <person name="Senoo K."/>
        </authorList>
    </citation>
    <scope>NUCLEOTIDE SEQUENCE [LARGE SCALE GENOMIC DNA]</scope>
    <source>
        <strain evidence="9">Red232</strain>
    </source>
</reference>
<protein>
    <recommendedName>
        <fullName evidence="7">CopC domain-containing protein</fullName>
    </recommendedName>
</protein>
<evidence type="ECO:0000259" key="7">
    <source>
        <dbReference type="Pfam" id="PF04234"/>
    </source>
</evidence>
<keyword evidence="2" id="KW-0479">Metal-binding</keyword>
<dbReference type="InterPro" id="IPR032694">
    <property type="entry name" value="CopC/D"/>
</dbReference>
<dbReference type="EMBL" id="AP025591">
    <property type="protein sequence ID" value="BDG03134.1"/>
    <property type="molecule type" value="Genomic_DNA"/>
</dbReference>
<comment type="subcellular location">
    <subcellularLocation>
        <location evidence="1">Cell envelope</location>
    </subcellularLocation>
</comment>
<organism evidence="8 9">
    <name type="scientific">Anaeromyxobacter oryzae</name>
    <dbReference type="NCBI Taxonomy" id="2918170"/>
    <lineage>
        <taxon>Bacteria</taxon>
        <taxon>Pseudomonadati</taxon>
        <taxon>Myxococcota</taxon>
        <taxon>Myxococcia</taxon>
        <taxon>Myxococcales</taxon>
        <taxon>Cystobacterineae</taxon>
        <taxon>Anaeromyxobacteraceae</taxon>
        <taxon>Anaeromyxobacter</taxon>
    </lineage>
</organism>
<keyword evidence="4" id="KW-0186">Copper</keyword>
<name>A0ABN6MTP4_9BACT</name>
<evidence type="ECO:0000256" key="2">
    <source>
        <dbReference type="ARBA" id="ARBA00022723"/>
    </source>
</evidence>
<dbReference type="SUPFAM" id="SSF81296">
    <property type="entry name" value="E set domains"/>
    <property type="match status" value="1"/>
</dbReference>
<dbReference type="PANTHER" id="PTHR34820:SF4">
    <property type="entry name" value="INNER MEMBRANE PROTEIN YEBZ"/>
    <property type="match status" value="1"/>
</dbReference>
<evidence type="ECO:0000313" key="9">
    <source>
        <dbReference type="Proteomes" id="UP001162891"/>
    </source>
</evidence>
<evidence type="ECO:0000256" key="3">
    <source>
        <dbReference type="ARBA" id="ARBA00022729"/>
    </source>
</evidence>
<dbReference type="InterPro" id="IPR007348">
    <property type="entry name" value="CopC_dom"/>
</dbReference>
<evidence type="ECO:0000313" key="8">
    <source>
        <dbReference type="EMBL" id="BDG03134.1"/>
    </source>
</evidence>
<evidence type="ECO:0000256" key="4">
    <source>
        <dbReference type="ARBA" id="ARBA00023008"/>
    </source>
</evidence>
<sequence length="135" mass="13880">MFRTTSPAPHAWVVLLLAGALGAVAPAVASAHAALLESTPRDGEVVAASPAVAVLRFNSRIEKRLTRAVLTGEDGKPVALAPAPEGSDDPPDRVSLQLPPLASGAYRLTYRVLAADGHATPGLIRFTVRAGGTGR</sequence>
<dbReference type="InterPro" id="IPR014756">
    <property type="entry name" value="Ig_E-set"/>
</dbReference>
<evidence type="ECO:0000256" key="5">
    <source>
        <dbReference type="SAM" id="MobiDB-lite"/>
    </source>
</evidence>
<accession>A0ABN6MTP4</accession>
<keyword evidence="3 6" id="KW-0732">Signal</keyword>
<feature type="domain" description="CopC" evidence="7">
    <location>
        <begin position="32"/>
        <end position="128"/>
    </location>
</feature>